<dbReference type="Proteomes" id="UP000191160">
    <property type="component" value="Unassembled WGS sequence"/>
</dbReference>
<dbReference type="AlphaFoldDB" id="A0A1T1GPX2"/>
<protein>
    <recommendedName>
        <fullName evidence="1">Antitoxin Xre/MbcA/ParS-like toxin-binding domain-containing protein</fullName>
    </recommendedName>
</protein>
<evidence type="ECO:0000313" key="2">
    <source>
        <dbReference type="EMBL" id="OOV79654.1"/>
    </source>
</evidence>
<organism evidence="2 3">
    <name type="scientific">Acinetobacter amyesii</name>
    <dbReference type="NCBI Taxonomy" id="2942470"/>
    <lineage>
        <taxon>Bacteria</taxon>
        <taxon>Pseudomonadati</taxon>
        <taxon>Pseudomonadota</taxon>
        <taxon>Gammaproteobacteria</taxon>
        <taxon>Moraxellales</taxon>
        <taxon>Moraxellaceae</taxon>
        <taxon>Acinetobacter</taxon>
    </lineage>
</organism>
<accession>A0A1T1GPX2</accession>
<comment type="caution">
    <text evidence="2">The sequence shown here is derived from an EMBL/GenBank/DDBJ whole genome shotgun (WGS) entry which is preliminary data.</text>
</comment>
<dbReference type="Pfam" id="PF09722">
    <property type="entry name" value="Xre_MbcA_ParS_C"/>
    <property type="match status" value="1"/>
</dbReference>
<dbReference type="EMBL" id="MVKX01000013">
    <property type="protein sequence ID" value="OOV79654.1"/>
    <property type="molecule type" value="Genomic_DNA"/>
</dbReference>
<name>A0A1T1GPX2_9GAMM</name>
<gene>
    <name evidence="2" type="ORF">B1202_16000</name>
</gene>
<feature type="domain" description="Antitoxin Xre/MbcA/ParS-like toxin-binding" evidence="1">
    <location>
        <begin position="45"/>
        <end position="81"/>
    </location>
</feature>
<dbReference type="InterPro" id="IPR024467">
    <property type="entry name" value="Xre/MbcA/ParS-like_toxin-bd"/>
</dbReference>
<keyword evidence="3" id="KW-1185">Reference proteome</keyword>
<reference evidence="2 3" key="1">
    <citation type="submission" date="2017-02" db="EMBL/GenBank/DDBJ databases">
        <title>Acinetobacter sp. ANC 4945, whole genome shotgun sequencing project.</title>
        <authorList>
            <person name="Radolfova-Krizova L."/>
            <person name="Al Atrouni A."/>
            <person name="Nemec A."/>
        </authorList>
    </citation>
    <scope>NUCLEOTIDE SEQUENCE [LARGE SCALE GENOMIC DNA]</scope>
    <source>
        <strain evidence="2 3">ANC 4945</strain>
    </source>
</reference>
<evidence type="ECO:0000313" key="3">
    <source>
        <dbReference type="Proteomes" id="UP000191160"/>
    </source>
</evidence>
<sequence>MQQSLAKLRTQLKIDPISKHGELALLLVHLFKRLHDLSGWDFNWIQYFLKTKNRVTSGVPKEQIETVRGLILVLNFVEAIRS</sequence>
<evidence type="ECO:0000259" key="1">
    <source>
        <dbReference type="Pfam" id="PF09722"/>
    </source>
</evidence>
<proteinExistence type="predicted"/>